<organism evidence="4 5">
    <name type="scientific">Paenibacillus odorifer</name>
    <dbReference type="NCBI Taxonomy" id="189426"/>
    <lineage>
        <taxon>Bacteria</taxon>
        <taxon>Bacillati</taxon>
        <taxon>Bacillota</taxon>
        <taxon>Bacilli</taxon>
        <taxon>Bacillales</taxon>
        <taxon>Paenibacillaceae</taxon>
        <taxon>Paenibacillus</taxon>
    </lineage>
</organism>
<evidence type="ECO:0000259" key="3">
    <source>
        <dbReference type="PROSITE" id="PS51272"/>
    </source>
</evidence>
<reference evidence="4 5" key="1">
    <citation type="submission" date="2016-10" db="EMBL/GenBank/DDBJ databases">
        <title>Paenibacillus species isolates.</title>
        <authorList>
            <person name="Beno S.M."/>
        </authorList>
    </citation>
    <scope>NUCLEOTIDE SEQUENCE [LARGE SCALE GENOMIC DNA]</scope>
    <source>
        <strain evidence="4 5">FSL H7-0710</strain>
    </source>
</reference>
<dbReference type="OrthoDB" id="185675at2"/>
<feature type="region of interest" description="Disordered" evidence="1">
    <location>
        <begin position="390"/>
        <end position="463"/>
    </location>
</feature>
<dbReference type="EMBL" id="MPTC01000008">
    <property type="protein sequence ID" value="OMD41113.1"/>
    <property type="molecule type" value="Genomic_DNA"/>
</dbReference>
<dbReference type="InterPro" id="IPR001119">
    <property type="entry name" value="SLH_dom"/>
</dbReference>
<dbReference type="PANTHER" id="PTHR43308">
    <property type="entry name" value="OUTER MEMBRANE PROTEIN ALPHA-RELATED"/>
    <property type="match status" value="1"/>
</dbReference>
<evidence type="ECO:0000256" key="2">
    <source>
        <dbReference type="SAM" id="Phobius"/>
    </source>
</evidence>
<feature type="domain" description="SLH" evidence="3">
    <location>
        <begin position="87"/>
        <end position="150"/>
    </location>
</feature>
<keyword evidence="2" id="KW-1133">Transmembrane helix</keyword>
<evidence type="ECO:0000256" key="1">
    <source>
        <dbReference type="SAM" id="MobiDB-lite"/>
    </source>
</evidence>
<protein>
    <recommendedName>
        <fullName evidence="3">SLH domain-containing protein</fullName>
    </recommendedName>
</protein>
<dbReference type="Proteomes" id="UP000187439">
    <property type="component" value="Unassembled WGS sequence"/>
</dbReference>
<feature type="transmembrane region" description="Helical" evidence="2">
    <location>
        <begin position="12"/>
        <end position="30"/>
    </location>
</feature>
<accession>A0A1R0Y184</accession>
<feature type="domain" description="SLH" evidence="3">
    <location>
        <begin position="28"/>
        <end position="86"/>
    </location>
</feature>
<dbReference type="RefSeq" id="WP_076119253.1">
    <property type="nucleotide sequence ID" value="NZ_MPTC01000008.1"/>
</dbReference>
<gene>
    <name evidence="4" type="ORF">BSK52_11825</name>
</gene>
<dbReference type="AlphaFoldDB" id="A0A1R0Y184"/>
<keyword evidence="2" id="KW-0472">Membrane</keyword>
<keyword evidence="2" id="KW-0812">Transmembrane</keyword>
<feature type="compositionally biased region" description="Pro residues" evidence="1">
    <location>
        <begin position="429"/>
        <end position="458"/>
    </location>
</feature>
<dbReference type="PROSITE" id="PS51272">
    <property type="entry name" value="SLH"/>
    <property type="match status" value="3"/>
</dbReference>
<comment type="caution">
    <text evidence="4">The sequence shown here is derived from an EMBL/GenBank/DDBJ whole genome shotgun (WGS) entry which is preliminary data.</text>
</comment>
<name>A0A1R0Y184_9BACL</name>
<feature type="domain" description="SLH" evidence="3">
    <location>
        <begin position="151"/>
        <end position="211"/>
    </location>
</feature>
<evidence type="ECO:0000313" key="5">
    <source>
        <dbReference type="Proteomes" id="UP000187439"/>
    </source>
</evidence>
<proteinExistence type="predicted"/>
<sequence>MITKQVLLKKTIVFMLIVCLTSLPFGTIFASKASDIQGTWAEAQITKWMEKGLVSGYPDGDFKPDHSITRAELVVLINKSFGFVKTEEHSFKDVKASDWYYSGLLVANAAGYIQGYSDGSFGPNKKVTRQEFAVIISKLLALSSSDSANKFSDTSASPVWSKGAIGSVYDKGIMSGYSDNTFHPESFATRAEAIVILDRSLTIKNEASIGSLSYDTAGTYGPLTGNEKVSQNVVINSPNVTLRNMTITGNLLLAEGIAEGDVLLKDVTVNGITTVKGGGAHSIHFENARLTSVIVDKKTGTIRIVAIGSTVIEKLQVQSAATIEAANGVSIQTLILNASTNVIGTGTIVHAIINALGITMEQAPRNLEVGKDVPSNVNLTINGILRAASTPTQTPAGVASGSSGSSGGSAPGGSVPTAEPASTETPVTTPTPTPIVSPLPTPMPTFTPEVTPPAPTSSPGPVNNVFGTVTRADGKELFNKGTLYLVKVQNGINIGYETSVIDGKFDVKLHDGDYQITGISDSNSSEWISLYYTFKVSNEQPNSSSLDIVIPKGHEGSVKFQDGTSISNGSLSVSRIDPYLSVNFNARIVEGKFTLYLPDGNYLVNNQINNETQEQISLNYNLKIVNGQIDPSQLAIVIPPKTTGTIARADGSVVSSGTLMVHRTDTPEVQGYFAQVREGEYSLYLPDGNYQADNFFVNNMANRISIDYKFTVINGKTIPNPLAITIPKAYVGSVQNTDGSVIKNGTITVYKTNVDGSQSFFTAVIYQGIFTLFLPEGAYQLFYLSSGLEQIRLNYSFTIANDQSDPNPLNIIVPKKYTGTISSEDGPEVEGWLGVVRTDPEKPTPKYFIKVTKGEFNLYLPEGSYEANTFTDFNQNQTPLSFPITIGKEQTSPISIHIALPQKNITGTLTYSDGSNLADGLFFVNSTESGSAFQLTVSIIDGKFDFYLPDGNYRVMSHLNLTDKISTFIGTNFTVIDGKSNPGPVVIVVPLPEW</sequence>
<evidence type="ECO:0000313" key="4">
    <source>
        <dbReference type="EMBL" id="OMD41113.1"/>
    </source>
</evidence>
<dbReference type="InterPro" id="IPR051465">
    <property type="entry name" value="Cell_Envelope_Struct_Comp"/>
</dbReference>
<feature type="compositionally biased region" description="Low complexity" evidence="1">
    <location>
        <begin position="412"/>
        <end position="428"/>
    </location>
</feature>
<dbReference type="PANTHER" id="PTHR43308:SF5">
    <property type="entry name" value="S-LAYER PROTEIN _ PEPTIDOGLYCAN ENDO-BETA-N-ACETYLGLUCOSAMINIDASE"/>
    <property type="match status" value="1"/>
</dbReference>
<dbReference type="Pfam" id="PF00395">
    <property type="entry name" value="SLH"/>
    <property type="match status" value="3"/>
</dbReference>